<feature type="chain" id="PRO_5046181703" description="ERAP1-like C-terminal domain-containing protein" evidence="2">
    <location>
        <begin position="17"/>
        <end position="516"/>
    </location>
</feature>
<dbReference type="Proteomes" id="UP001642540">
    <property type="component" value="Unassembled WGS sequence"/>
</dbReference>
<dbReference type="EMBL" id="CAXLJM020000164">
    <property type="protein sequence ID" value="CAL8146925.1"/>
    <property type="molecule type" value="Genomic_DNA"/>
</dbReference>
<dbReference type="InterPro" id="IPR024571">
    <property type="entry name" value="ERAP1-like_C_dom"/>
</dbReference>
<evidence type="ECO:0000256" key="2">
    <source>
        <dbReference type="SAM" id="SignalP"/>
    </source>
</evidence>
<proteinExistence type="inferred from homology"/>
<accession>A0ABP1S8P4</accession>
<evidence type="ECO:0000313" key="4">
    <source>
        <dbReference type="EMBL" id="CAL8146925.1"/>
    </source>
</evidence>
<sequence length="516" mass="59448">MLKLYCLLCIFALSSASRILSKIENNQQHSKKFSDYSVEKRFLKERMPKSFQNSSTGDPYNTCSNDRRAKNLFDQEDNDQVPFLIKLGIENETHFVITQEVLCNNQSGQLETTIYNDNRTNISSSSTQWVTLKIENGGLKQNQEHFQLQYNGEPFFLTGNTSEQVIVTRTDPHVDGNYVLYDDVLFKRIVDQLERNRSAISQLFRTEMLTDYFHFAGLGVRDYGSFFKLATNLIMSEEDPSVFEWWAFLTIFQVFGNQHRLQTHPLFLRANQFFESKINSRFSAASFQSQLEYIAQETGQAYPWPCLHLDSHCRDRLNNGLNFWKANPTSSLESISEKFGVISGYSTECLIVAAGGKESFDFMLEKAEKGEVSFQALGCATEPAVVKLVLNKIIDPNDKNFQSDEIKRMVWAYYVAFNKGVGALKFIRDNSEAFKTFYGEEAILNNVVAIFHWLSTKEQLKEIQEFTQMYPSNQDQTFVFSLLYESVEETIGDAEMEWRRNAILQWIAGLLKGSVY</sequence>
<dbReference type="Pfam" id="PF11838">
    <property type="entry name" value="ERAP1_C"/>
    <property type="match status" value="1"/>
</dbReference>
<dbReference type="PANTHER" id="PTHR11533">
    <property type="entry name" value="PROTEASE M1 ZINC METALLOPROTEASE"/>
    <property type="match status" value="1"/>
</dbReference>
<organism evidence="4 5">
    <name type="scientific">Orchesella dallaii</name>
    <dbReference type="NCBI Taxonomy" id="48710"/>
    <lineage>
        <taxon>Eukaryota</taxon>
        <taxon>Metazoa</taxon>
        <taxon>Ecdysozoa</taxon>
        <taxon>Arthropoda</taxon>
        <taxon>Hexapoda</taxon>
        <taxon>Collembola</taxon>
        <taxon>Entomobryomorpha</taxon>
        <taxon>Entomobryoidea</taxon>
        <taxon>Orchesellidae</taxon>
        <taxon>Orchesellinae</taxon>
        <taxon>Orchesella</taxon>
    </lineage>
</organism>
<name>A0ABP1S8P4_9HEXA</name>
<feature type="domain" description="ERAP1-like C-terminal" evidence="3">
    <location>
        <begin position="179"/>
        <end position="469"/>
    </location>
</feature>
<dbReference type="Gene3D" id="1.25.50.20">
    <property type="match status" value="1"/>
</dbReference>
<protein>
    <recommendedName>
        <fullName evidence="3">ERAP1-like C-terminal domain-containing protein</fullName>
    </recommendedName>
</protein>
<reference evidence="4 5" key="1">
    <citation type="submission" date="2024-08" db="EMBL/GenBank/DDBJ databases">
        <authorList>
            <person name="Cucini C."/>
            <person name="Frati F."/>
        </authorList>
    </citation>
    <scope>NUCLEOTIDE SEQUENCE [LARGE SCALE GENOMIC DNA]</scope>
</reference>
<evidence type="ECO:0000259" key="3">
    <source>
        <dbReference type="Pfam" id="PF11838"/>
    </source>
</evidence>
<dbReference type="InterPro" id="IPR050344">
    <property type="entry name" value="Peptidase_M1_aminopeptidases"/>
</dbReference>
<evidence type="ECO:0000256" key="1">
    <source>
        <dbReference type="ARBA" id="ARBA00010136"/>
    </source>
</evidence>
<comment type="similarity">
    <text evidence="1">Belongs to the peptidase M1 family.</text>
</comment>
<keyword evidence="5" id="KW-1185">Reference proteome</keyword>
<dbReference type="PANTHER" id="PTHR11533:SF299">
    <property type="entry name" value="AMINOPEPTIDASE"/>
    <property type="match status" value="1"/>
</dbReference>
<keyword evidence="2" id="KW-0732">Signal</keyword>
<comment type="caution">
    <text evidence="4">The sequence shown here is derived from an EMBL/GenBank/DDBJ whole genome shotgun (WGS) entry which is preliminary data.</text>
</comment>
<gene>
    <name evidence="4" type="ORF">ODALV1_LOCUS30980</name>
</gene>
<evidence type="ECO:0000313" key="5">
    <source>
        <dbReference type="Proteomes" id="UP001642540"/>
    </source>
</evidence>
<feature type="signal peptide" evidence="2">
    <location>
        <begin position="1"/>
        <end position="16"/>
    </location>
</feature>